<keyword evidence="3" id="KW-0560">Oxidoreductase</keyword>
<dbReference type="InterPro" id="IPR020904">
    <property type="entry name" value="Sc_DH/Rdtase_CS"/>
</dbReference>
<dbReference type="AlphaFoldDB" id="A0A0D2CCT5"/>
<evidence type="ECO:0000313" key="4">
    <source>
        <dbReference type="EMBL" id="KIW47732.1"/>
    </source>
</evidence>
<dbReference type="PROSITE" id="PS00061">
    <property type="entry name" value="ADH_SHORT"/>
    <property type="match status" value="1"/>
</dbReference>
<protein>
    <submittedName>
        <fullName evidence="4">Uncharacterized protein</fullName>
    </submittedName>
</protein>
<dbReference type="HOGENOM" id="CLU_010194_13_3_1"/>
<dbReference type="InterPro" id="IPR002347">
    <property type="entry name" value="SDR_fam"/>
</dbReference>
<dbReference type="STRING" id="215243.A0A0D2CCT5"/>
<dbReference type="RefSeq" id="XP_016267948.1">
    <property type="nucleotide sequence ID" value="XM_016400895.1"/>
</dbReference>
<proteinExistence type="inferred from homology"/>
<dbReference type="Proteomes" id="UP000053342">
    <property type="component" value="Unassembled WGS sequence"/>
</dbReference>
<dbReference type="SUPFAM" id="SSF51735">
    <property type="entry name" value="NAD(P)-binding Rossmann-fold domains"/>
    <property type="match status" value="1"/>
</dbReference>
<dbReference type="Pfam" id="PF00106">
    <property type="entry name" value="adh_short"/>
    <property type="match status" value="1"/>
</dbReference>
<accession>A0A0D2CCT5</accession>
<dbReference type="InterPro" id="IPR036291">
    <property type="entry name" value="NAD(P)-bd_dom_sf"/>
</dbReference>
<evidence type="ECO:0000256" key="1">
    <source>
        <dbReference type="ARBA" id="ARBA00006484"/>
    </source>
</evidence>
<comment type="similarity">
    <text evidence="1">Belongs to the short-chain dehydrogenases/reductases (SDR) family.</text>
</comment>
<evidence type="ECO:0000256" key="3">
    <source>
        <dbReference type="ARBA" id="ARBA00023002"/>
    </source>
</evidence>
<dbReference type="GO" id="GO:0016491">
    <property type="term" value="F:oxidoreductase activity"/>
    <property type="evidence" value="ECO:0007669"/>
    <property type="project" value="UniProtKB-KW"/>
</dbReference>
<evidence type="ECO:0000313" key="5">
    <source>
        <dbReference type="Proteomes" id="UP000053342"/>
    </source>
</evidence>
<dbReference type="GeneID" id="27352471"/>
<keyword evidence="5" id="KW-1185">Reference proteome</keyword>
<dbReference type="Gene3D" id="3.40.50.720">
    <property type="entry name" value="NAD(P)-binding Rossmann-like Domain"/>
    <property type="match status" value="1"/>
</dbReference>
<dbReference type="VEuPathDB" id="FungiDB:PV06_00397"/>
<dbReference type="OrthoDB" id="5371740at2759"/>
<sequence>MPELDDASALRDKTVIITGGASGLGLATATHFARAGAYVTIADIQDAPGEHITHALRLEGCHVSYTHCDVTDWLSSVLAFKHAASFGPSKTLHVAGLFAGVEGDRESLVDQVLAAHAPSLSPGDIPTRPRGSAIRVDLGGVYKSSWLALYYMRLRSKVPSAESFSKSLILVSSLAGYSDMPGNTDYNAAKFGVRGIFRGLRHTTSSMNVRVNLVAPFWIDTPLVHTKLVEMASLGITPGSGFSFASVNDCVNVATTFATDATISGRAYAVVPEGFVDIDDEESSGWAGEILKEEWKKRTRTSEREL</sequence>
<gene>
    <name evidence="4" type="ORF">PV06_00397</name>
</gene>
<dbReference type="PRINTS" id="PR00081">
    <property type="entry name" value="GDHRDH"/>
</dbReference>
<evidence type="ECO:0000256" key="2">
    <source>
        <dbReference type="ARBA" id="ARBA00022857"/>
    </source>
</evidence>
<reference evidence="4 5" key="1">
    <citation type="submission" date="2015-01" db="EMBL/GenBank/DDBJ databases">
        <title>The Genome Sequence of Exophiala oligosperma CBS72588.</title>
        <authorList>
            <consortium name="The Broad Institute Genomics Platform"/>
            <person name="Cuomo C."/>
            <person name="de Hoog S."/>
            <person name="Gorbushina A."/>
            <person name="Stielow B."/>
            <person name="Teixiera M."/>
            <person name="Abouelleil A."/>
            <person name="Chapman S.B."/>
            <person name="Priest M."/>
            <person name="Young S.K."/>
            <person name="Wortman J."/>
            <person name="Nusbaum C."/>
            <person name="Birren B."/>
        </authorList>
    </citation>
    <scope>NUCLEOTIDE SEQUENCE [LARGE SCALE GENOMIC DNA]</scope>
    <source>
        <strain evidence="4 5">CBS 72588</strain>
    </source>
</reference>
<dbReference type="PANTHER" id="PTHR43180">
    <property type="entry name" value="3-OXOACYL-(ACYL-CARRIER-PROTEIN) REDUCTASE (AFU_ORTHOLOGUE AFUA_6G11210)"/>
    <property type="match status" value="1"/>
</dbReference>
<organism evidence="4 5">
    <name type="scientific">Exophiala oligosperma</name>
    <dbReference type="NCBI Taxonomy" id="215243"/>
    <lineage>
        <taxon>Eukaryota</taxon>
        <taxon>Fungi</taxon>
        <taxon>Dikarya</taxon>
        <taxon>Ascomycota</taxon>
        <taxon>Pezizomycotina</taxon>
        <taxon>Eurotiomycetes</taxon>
        <taxon>Chaetothyriomycetidae</taxon>
        <taxon>Chaetothyriales</taxon>
        <taxon>Herpotrichiellaceae</taxon>
        <taxon>Exophiala</taxon>
    </lineage>
</organism>
<dbReference type="EMBL" id="KN847332">
    <property type="protein sequence ID" value="KIW47732.1"/>
    <property type="molecule type" value="Genomic_DNA"/>
</dbReference>
<keyword evidence="2" id="KW-0521">NADP</keyword>
<name>A0A0D2CCT5_9EURO</name>
<dbReference type="PANTHER" id="PTHR43180:SF16">
    <property type="entry name" value="BACILYSIN BIOSYNTHESIS OXIDOREDUCTASE BACC"/>
    <property type="match status" value="1"/>
</dbReference>